<proteinExistence type="predicted"/>
<sequence length="294" mass="31840">MKDVTERLEGEAPTRRVFQQQLFMTLAVSTVLCSVQAAPQGPEALGSKLTPLGGEIAASASGDIPAWTQPGQQDEGWSYGQVRGEHWKFKGDKPLYSIDANNLAQHSSKLSPGQVELFKRIPGYRMDVYPTRRTCSAPDFVVENTRQNVGFAKLDAAGLALDEAHVPGIPFPMPSTGAEVMWNMKMRYRGVGVEIPRTISGISPRKGGGMVTSVDRYLLLHALGEKGECALLVSWPPGECDLLQLPRAGCSGRPVRGTDCRGRRTGHDLLLLPRPAPRAANAVVLLRCATDRPG</sequence>
<evidence type="ECO:0000313" key="1">
    <source>
        <dbReference type="EMBL" id="VEE46198.1"/>
    </source>
</evidence>
<dbReference type="EMBL" id="LR134300">
    <property type="protein sequence ID" value="VEE46198.1"/>
    <property type="molecule type" value="Genomic_DNA"/>
</dbReference>
<name>A0A448BLN1_PSEFL</name>
<dbReference type="InterPro" id="IPR010752">
    <property type="entry name" value="DUF1329"/>
</dbReference>
<dbReference type="Pfam" id="PF07044">
    <property type="entry name" value="DUF1329"/>
    <property type="match status" value="1"/>
</dbReference>
<dbReference type="Proteomes" id="UP000278078">
    <property type="component" value="Chromosome"/>
</dbReference>
<accession>A0A448BLN1</accession>
<evidence type="ECO:0000313" key="2">
    <source>
        <dbReference type="Proteomes" id="UP000278078"/>
    </source>
</evidence>
<reference evidence="1 2" key="1">
    <citation type="submission" date="2018-12" db="EMBL/GenBank/DDBJ databases">
        <authorList>
            <consortium name="Pathogen Informatics"/>
        </authorList>
    </citation>
    <scope>NUCLEOTIDE SEQUENCE [LARGE SCALE GENOMIC DNA]</scope>
    <source>
        <strain evidence="1 2">NCTC10783</strain>
    </source>
</reference>
<dbReference type="AlphaFoldDB" id="A0A448BLN1"/>
<protein>
    <submittedName>
        <fullName evidence="1">Protein of uncharacterized function (DUF1329)</fullName>
    </submittedName>
</protein>
<organism evidence="1 2">
    <name type="scientific">Pseudomonas fluorescens</name>
    <dbReference type="NCBI Taxonomy" id="294"/>
    <lineage>
        <taxon>Bacteria</taxon>
        <taxon>Pseudomonadati</taxon>
        <taxon>Pseudomonadota</taxon>
        <taxon>Gammaproteobacteria</taxon>
        <taxon>Pseudomonadales</taxon>
        <taxon>Pseudomonadaceae</taxon>
        <taxon>Pseudomonas</taxon>
    </lineage>
</organism>
<gene>
    <name evidence="1" type="ORF">NCTC10783_02059</name>
</gene>